<gene>
    <name evidence="1" type="ORF">DCCM_3982</name>
</gene>
<keyword evidence="2" id="KW-1185">Reference proteome</keyword>
<name>A0A2L2XFF5_9FIRM</name>
<dbReference type="Proteomes" id="UP000239549">
    <property type="component" value="Unassembled WGS sequence"/>
</dbReference>
<proteinExistence type="predicted"/>
<organism evidence="1 2">
    <name type="scientific">Desulfocucumis palustris</name>
    <dbReference type="NCBI Taxonomy" id="1898651"/>
    <lineage>
        <taxon>Bacteria</taxon>
        <taxon>Bacillati</taxon>
        <taxon>Bacillota</taxon>
        <taxon>Clostridia</taxon>
        <taxon>Eubacteriales</taxon>
        <taxon>Desulfocucumaceae</taxon>
        <taxon>Desulfocucumis</taxon>
    </lineage>
</organism>
<dbReference type="AlphaFoldDB" id="A0A2L2XFF5"/>
<comment type="caution">
    <text evidence="1">The sequence shown here is derived from an EMBL/GenBank/DDBJ whole genome shotgun (WGS) entry which is preliminary data.</text>
</comment>
<accession>A0A2L2XFF5</accession>
<reference evidence="2" key="1">
    <citation type="submission" date="2018-02" db="EMBL/GenBank/DDBJ databases">
        <title>Genome sequence of Desulfocucumis palustris strain NAW-5.</title>
        <authorList>
            <person name="Watanabe M."/>
            <person name="Kojima H."/>
            <person name="Fukui M."/>
        </authorList>
    </citation>
    <scope>NUCLEOTIDE SEQUENCE [LARGE SCALE GENOMIC DNA]</scope>
    <source>
        <strain evidence="2">NAW-5</strain>
    </source>
</reference>
<evidence type="ECO:0000313" key="1">
    <source>
        <dbReference type="EMBL" id="GBF34862.1"/>
    </source>
</evidence>
<dbReference type="EMBL" id="BFAV01000153">
    <property type="protein sequence ID" value="GBF34862.1"/>
    <property type="molecule type" value="Genomic_DNA"/>
</dbReference>
<sequence>MPVNDKMLCRHYSGTPRPANLCEKTYMVGRKNVFPEEICRMFNNPGIIIKDKG</sequence>
<protein>
    <submittedName>
        <fullName evidence="1">Uncharacterized protein</fullName>
    </submittedName>
</protein>
<evidence type="ECO:0000313" key="2">
    <source>
        <dbReference type="Proteomes" id="UP000239549"/>
    </source>
</evidence>